<feature type="domain" description="Transposase IS701-like DDE" evidence="1">
    <location>
        <begin position="17"/>
        <end position="279"/>
    </location>
</feature>
<dbReference type="RefSeq" id="WP_007920573.1">
    <property type="nucleotide sequence ID" value="NZ_ADVG01000004.1"/>
</dbReference>
<dbReference type="STRING" id="485913.Krac_3263"/>
<dbReference type="EMBL" id="ADVG01000004">
    <property type="protein sequence ID" value="EFH82451.1"/>
    <property type="molecule type" value="Genomic_DNA"/>
</dbReference>
<protein>
    <recommendedName>
        <fullName evidence="1">Transposase IS701-like DDE domain-containing protein</fullName>
    </recommendedName>
</protein>
<keyword evidence="3" id="KW-1185">Reference proteome</keyword>
<accession>D6U0W1</accession>
<dbReference type="OrthoDB" id="148325at2"/>
<comment type="caution">
    <text evidence="2">The sequence shown here is derived from an EMBL/GenBank/DDBJ whole genome shotgun (WGS) entry which is preliminary data.</text>
</comment>
<dbReference type="InterPro" id="IPR038721">
    <property type="entry name" value="IS701-like_DDE_dom"/>
</dbReference>
<reference evidence="2 3" key="1">
    <citation type="journal article" date="2011" name="Stand. Genomic Sci.">
        <title>Non-contiguous finished genome sequence and contextual data of the filamentous soil bacterium Ktedonobacter racemifer type strain (SOSP1-21).</title>
        <authorList>
            <person name="Chang Y.J."/>
            <person name="Land M."/>
            <person name="Hauser L."/>
            <person name="Chertkov O."/>
            <person name="Del Rio T.G."/>
            <person name="Nolan M."/>
            <person name="Copeland A."/>
            <person name="Tice H."/>
            <person name="Cheng J.F."/>
            <person name="Lucas S."/>
            <person name="Han C."/>
            <person name="Goodwin L."/>
            <person name="Pitluck S."/>
            <person name="Ivanova N."/>
            <person name="Ovchinikova G."/>
            <person name="Pati A."/>
            <person name="Chen A."/>
            <person name="Palaniappan K."/>
            <person name="Mavromatis K."/>
            <person name="Liolios K."/>
            <person name="Brettin T."/>
            <person name="Fiebig A."/>
            <person name="Rohde M."/>
            <person name="Abt B."/>
            <person name="Goker M."/>
            <person name="Detter J.C."/>
            <person name="Woyke T."/>
            <person name="Bristow J."/>
            <person name="Eisen J.A."/>
            <person name="Markowitz V."/>
            <person name="Hugenholtz P."/>
            <person name="Kyrpides N.C."/>
            <person name="Klenk H.P."/>
            <person name="Lapidus A."/>
        </authorList>
    </citation>
    <scope>NUCLEOTIDE SEQUENCE [LARGE SCALE GENOMIC DNA]</scope>
    <source>
        <strain evidence="3">DSM 44963</strain>
    </source>
</reference>
<evidence type="ECO:0000313" key="2">
    <source>
        <dbReference type="EMBL" id="EFH82451.1"/>
    </source>
</evidence>
<dbReference type="InParanoid" id="D6U0W1"/>
<dbReference type="Proteomes" id="UP000004508">
    <property type="component" value="Unassembled WGS sequence"/>
</dbReference>
<gene>
    <name evidence="2" type="ORF">Krac_3263</name>
</gene>
<name>D6U0W1_KTERA</name>
<dbReference type="AlphaFoldDB" id="D6U0W1"/>
<organism evidence="2 3">
    <name type="scientific">Ktedonobacter racemifer DSM 44963</name>
    <dbReference type="NCBI Taxonomy" id="485913"/>
    <lineage>
        <taxon>Bacteria</taxon>
        <taxon>Bacillati</taxon>
        <taxon>Chloroflexota</taxon>
        <taxon>Ktedonobacteria</taxon>
        <taxon>Ktedonobacterales</taxon>
        <taxon>Ktedonobacteraceae</taxon>
        <taxon>Ktedonobacter</taxon>
    </lineage>
</organism>
<proteinExistence type="predicted"/>
<evidence type="ECO:0000313" key="3">
    <source>
        <dbReference type="Proteomes" id="UP000004508"/>
    </source>
</evidence>
<dbReference type="Gene3D" id="3.90.350.10">
    <property type="entry name" value="Transposase Inhibitor Protein From Tn5, Chain A, domain 1"/>
    <property type="match status" value="1"/>
</dbReference>
<dbReference type="eggNOG" id="COG3385">
    <property type="taxonomic scope" value="Bacteria"/>
</dbReference>
<dbReference type="Pfam" id="PF13546">
    <property type="entry name" value="DDE_5"/>
    <property type="match status" value="1"/>
</dbReference>
<evidence type="ECO:0000259" key="1">
    <source>
        <dbReference type="Pfam" id="PF13546"/>
    </source>
</evidence>
<sequence length="451" mass="51612">MLTLPTRIIHVLRHFEEAFSERVWEWAKVLLIGAILAPGERTVAAILRVMGCSDEKQFQNYHRVLNRAIWSSRELSRRLLVLLVCLFVAGNEPVILGLDETIERRRGRKIAARGVYRDPVRSSKEFFVKTNGLRWISMMLLTSIPWAQRVWALPFLSVLAPSERYHEERHMRHKTITDWAWQMILQVFRWLPGRSLVIIADGTYAVLDFLLKVSRLPGVSAITRLRLDACLYDPAPAREAGKRGRTALKGPAQPKLAQRLKDPATQWEKHTLSWYGGTTREMEIATGTALWYQSPVPPVAIRWVLIRDLAGQYEPTALLCTDLHAQAAQIVEWFVLRWTVEVTFHEVRAHLGVETQRQWSDLAILRTTPALLGLFSLVTIFAQQLLDAQAFPVRQAAWYCKTLPTFSDTLALVRQHLWPSAFFSVSSTDADTIQIPRVLFDRFVDTLAFAA</sequence>
<dbReference type="InterPro" id="IPR012337">
    <property type="entry name" value="RNaseH-like_sf"/>
</dbReference>
<dbReference type="SUPFAM" id="SSF53098">
    <property type="entry name" value="Ribonuclease H-like"/>
    <property type="match status" value="1"/>
</dbReference>